<evidence type="ECO:0000313" key="3">
    <source>
        <dbReference type="Proteomes" id="UP000051802"/>
    </source>
</evidence>
<dbReference type="Gene3D" id="3.40.720.10">
    <property type="entry name" value="Alkaline Phosphatase, subunit A"/>
    <property type="match status" value="1"/>
</dbReference>
<dbReference type="Pfam" id="PF00884">
    <property type="entry name" value="Sulfatase"/>
    <property type="match status" value="1"/>
</dbReference>
<dbReference type="AlphaFoldDB" id="A0A0R0AS40"/>
<feature type="domain" description="Sulfatase N-terminal" evidence="1">
    <location>
        <begin position="7"/>
        <end position="348"/>
    </location>
</feature>
<protein>
    <submittedName>
        <fullName evidence="2">Arylsulfatase</fullName>
    </submittedName>
</protein>
<dbReference type="InterPro" id="IPR000917">
    <property type="entry name" value="Sulfatase_N"/>
</dbReference>
<evidence type="ECO:0000259" key="1">
    <source>
        <dbReference type="Pfam" id="PF00884"/>
    </source>
</evidence>
<accession>A0A0R0AS40</accession>
<dbReference type="SUPFAM" id="SSF53649">
    <property type="entry name" value="Alkaline phosphatase-like"/>
    <property type="match status" value="1"/>
</dbReference>
<dbReference type="PANTHER" id="PTHR43751">
    <property type="entry name" value="SULFATASE"/>
    <property type="match status" value="1"/>
</dbReference>
<dbReference type="EMBL" id="LLXU01000075">
    <property type="protein sequence ID" value="KRG43368.1"/>
    <property type="molecule type" value="Genomic_DNA"/>
</dbReference>
<dbReference type="OrthoDB" id="974590at2"/>
<evidence type="ECO:0000313" key="2">
    <source>
        <dbReference type="EMBL" id="KRG43368.1"/>
    </source>
</evidence>
<comment type="caution">
    <text evidence="2">The sequence shown here is derived from an EMBL/GenBank/DDBJ whole genome shotgun (WGS) entry which is preliminary data.</text>
</comment>
<dbReference type="Gene3D" id="3.30.1120.10">
    <property type="match status" value="1"/>
</dbReference>
<dbReference type="PANTHER" id="PTHR43751:SF2">
    <property type="entry name" value="SULFATASE N-TERMINAL DOMAIN-CONTAINING PROTEIN"/>
    <property type="match status" value="1"/>
</dbReference>
<gene>
    <name evidence="2" type="ORF">ARC20_09990</name>
</gene>
<reference evidence="2 3" key="1">
    <citation type="submission" date="2015-10" db="EMBL/GenBank/DDBJ databases">
        <title>Genome sequencing and analysis of members of genus Stenotrophomonas.</title>
        <authorList>
            <person name="Patil P.P."/>
            <person name="Midha S."/>
            <person name="Patil P.B."/>
        </authorList>
    </citation>
    <scope>NUCLEOTIDE SEQUENCE [LARGE SCALE GENOMIC DNA]</scope>
    <source>
        <strain evidence="2 3">JCM 16536</strain>
    </source>
</reference>
<dbReference type="InterPro" id="IPR017850">
    <property type="entry name" value="Alkaline_phosphatase_core_sf"/>
</dbReference>
<dbReference type="Proteomes" id="UP000051802">
    <property type="component" value="Unassembled WGS sequence"/>
</dbReference>
<dbReference type="InterPro" id="IPR052701">
    <property type="entry name" value="GAG_Ulvan_Degrading_Sulfatases"/>
</dbReference>
<dbReference type="STRING" id="676599.ARC20_09990"/>
<dbReference type="CDD" id="cd16142">
    <property type="entry name" value="ARS_like"/>
    <property type="match status" value="1"/>
</dbReference>
<name>A0A0R0AS40_9GAMM</name>
<proteinExistence type="predicted"/>
<sequence length="526" mass="58571">MASAKKPNFLVIMGDDIGWMNPSCYHRGMMGYWTPHIDRIANEGALFTDWYGQQSCTAGRAAFITGQCPIRPGLTKVGLPGADIGIQPEDPTIAEILQPLGYVSGQFGKNHLGDKNKFLPTVHGFSEFFGNLYHLNAEEEPEDPMYPKDPRFKEMFGPRGVLKAWATDKEDTRDEKRWGVVGRQRIEDTGPLTRKRMETVDEEFLGGALDFIERQANAGQPFFCWMNTTRMHVWTHLKPASQGVTGLGIYPDGMVELDGYVGQLLDKLDELGIADDTVVVFTTDNGAEVLSYPDGGQTPFRGEKATNWEGAFRVPMVIRWPGVIAPGSVVNDVCAHEDLMVTFAAAAGDADVKQKCKEGTYTANGKTFHVHLDGYNLLDAFKAHRSGPRPPQGNAEPGKAEGDAWPRQEFIYWNDDGQLCGIRLKNIKLNFLQQMGKGLDVWTQEFTNYRIPRAYNLRSDPFERADESGMPFQTSNQLYYIVPAQAVVAKWLGTFKDFPPRQKSSSFNVDAVVEHIMDAAAKGPGR</sequence>
<organism evidence="2 3">
    <name type="scientific">Stenotrophomonas panacihumi</name>
    <dbReference type="NCBI Taxonomy" id="676599"/>
    <lineage>
        <taxon>Bacteria</taxon>
        <taxon>Pseudomonadati</taxon>
        <taxon>Pseudomonadota</taxon>
        <taxon>Gammaproteobacteria</taxon>
        <taxon>Lysobacterales</taxon>
        <taxon>Lysobacteraceae</taxon>
        <taxon>Stenotrophomonas</taxon>
    </lineage>
</organism>
<keyword evidence="3" id="KW-1185">Reference proteome</keyword>
<dbReference type="RefSeq" id="WP_057646452.1">
    <property type="nucleotide sequence ID" value="NZ_LLXU01000075.1"/>
</dbReference>